<evidence type="ECO:0000256" key="2">
    <source>
        <dbReference type="ARBA" id="ARBA00022801"/>
    </source>
</evidence>
<dbReference type="HAMAP" id="MF_01440">
    <property type="entry name" value="CheD"/>
    <property type="match status" value="1"/>
</dbReference>
<dbReference type="EC" id="3.5.1.44" evidence="3"/>
<dbReference type="Gene3D" id="3.30.1330.200">
    <property type="match status" value="1"/>
</dbReference>
<protein>
    <recommendedName>
        <fullName evidence="3">Probable chemoreceptor glutamine deamidase CheD</fullName>
        <ecNumber evidence="3">3.5.1.44</ecNumber>
    </recommendedName>
</protein>
<comment type="similarity">
    <text evidence="3">Belongs to the CheD family.</text>
</comment>
<evidence type="ECO:0000313" key="4">
    <source>
        <dbReference type="EMBL" id="PSL15767.1"/>
    </source>
</evidence>
<name>A0A2P8F225_9GAMM</name>
<comment type="caution">
    <text evidence="4">The sequence shown here is derived from an EMBL/GenBank/DDBJ whole genome shotgun (WGS) entry which is preliminary data.</text>
</comment>
<dbReference type="EMBL" id="PYGI01000003">
    <property type="protein sequence ID" value="PSL15767.1"/>
    <property type="molecule type" value="Genomic_DNA"/>
</dbReference>
<accession>A0A2P8F225</accession>
<dbReference type="OrthoDB" id="9807202at2"/>
<dbReference type="Proteomes" id="UP000242133">
    <property type="component" value="Unassembled WGS sequence"/>
</dbReference>
<proteinExistence type="inferred from homology"/>
<dbReference type="GO" id="GO:0006935">
    <property type="term" value="P:chemotaxis"/>
    <property type="evidence" value="ECO:0007669"/>
    <property type="project" value="UniProtKB-UniRule"/>
</dbReference>
<dbReference type="PANTHER" id="PTHR35147:SF3">
    <property type="entry name" value="CHEMORECEPTOR GLUTAMINE DEAMIDASE CHED 1-RELATED"/>
    <property type="match status" value="1"/>
</dbReference>
<dbReference type="Pfam" id="PF03975">
    <property type="entry name" value="CheD"/>
    <property type="match status" value="1"/>
</dbReference>
<organism evidence="4 5">
    <name type="scientific">Marinobacterium halophilum</name>
    <dbReference type="NCBI Taxonomy" id="267374"/>
    <lineage>
        <taxon>Bacteria</taxon>
        <taxon>Pseudomonadati</taxon>
        <taxon>Pseudomonadota</taxon>
        <taxon>Gammaproteobacteria</taxon>
        <taxon>Oceanospirillales</taxon>
        <taxon>Oceanospirillaceae</taxon>
        <taxon>Marinobacterium</taxon>
    </lineage>
</organism>
<keyword evidence="5" id="KW-1185">Reference proteome</keyword>
<dbReference type="SUPFAM" id="SSF64438">
    <property type="entry name" value="CNF1/YfiH-like putative cysteine hydrolases"/>
    <property type="match status" value="1"/>
</dbReference>
<dbReference type="InterPro" id="IPR038592">
    <property type="entry name" value="CheD-like_sf"/>
</dbReference>
<comment type="catalytic activity">
    <reaction evidence="3">
        <text>L-glutaminyl-[protein] + H2O = L-glutamyl-[protein] + NH4(+)</text>
        <dbReference type="Rhea" id="RHEA:16441"/>
        <dbReference type="Rhea" id="RHEA-COMP:10207"/>
        <dbReference type="Rhea" id="RHEA-COMP:10208"/>
        <dbReference type="ChEBI" id="CHEBI:15377"/>
        <dbReference type="ChEBI" id="CHEBI:28938"/>
        <dbReference type="ChEBI" id="CHEBI:29973"/>
        <dbReference type="ChEBI" id="CHEBI:30011"/>
        <dbReference type="EC" id="3.5.1.44"/>
    </reaction>
</comment>
<evidence type="ECO:0000256" key="1">
    <source>
        <dbReference type="ARBA" id="ARBA00022500"/>
    </source>
</evidence>
<dbReference type="CDD" id="cd16352">
    <property type="entry name" value="CheD"/>
    <property type="match status" value="1"/>
</dbReference>
<keyword evidence="1 3" id="KW-0145">Chemotaxis</keyword>
<evidence type="ECO:0000256" key="3">
    <source>
        <dbReference type="HAMAP-Rule" id="MF_01440"/>
    </source>
</evidence>
<gene>
    <name evidence="3" type="primary">cheD</name>
    <name evidence="4" type="ORF">CLV44_10348</name>
</gene>
<evidence type="ECO:0000313" key="5">
    <source>
        <dbReference type="Proteomes" id="UP000242133"/>
    </source>
</evidence>
<dbReference type="InterPro" id="IPR005659">
    <property type="entry name" value="Chemorcpt_Glu_NH3ase_CheD"/>
</dbReference>
<keyword evidence="2 3" id="KW-0378">Hydrolase</keyword>
<dbReference type="InterPro" id="IPR011324">
    <property type="entry name" value="Cytotoxic_necrot_fac-like_cat"/>
</dbReference>
<comment type="function">
    <text evidence="3">Probably deamidates glutamine residues to glutamate on methyl-accepting chemotaxis receptors (MCPs), playing an important role in chemotaxis.</text>
</comment>
<sequence length="189" mass="20571">MKRINLLPGGVQVSRDPEVVISTLLGSCVAACLYDSRAGVFGMNHFLLASRSGRHYQPLTSEAGRYGVHAMELLINELLKAGADRSRLQAKVFGGANVLANAGGVFAVGDVNARFVLAFLKEESIPVVASDLGGRNGRQLRFQGQDYAVYVKLLGVEQRRDIVADEARYLDQKLAEQTVQKGKVVFFDD</sequence>
<dbReference type="GO" id="GO:0050568">
    <property type="term" value="F:protein-glutamine glutaminase activity"/>
    <property type="evidence" value="ECO:0007669"/>
    <property type="project" value="UniProtKB-UniRule"/>
</dbReference>
<dbReference type="PANTHER" id="PTHR35147">
    <property type="entry name" value="CHEMORECEPTOR GLUTAMINE DEAMIDASE CHED-RELATED"/>
    <property type="match status" value="1"/>
</dbReference>
<dbReference type="AlphaFoldDB" id="A0A2P8F225"/>
<reference evidence="4 5" key="1">
    <citation type="submission" date="2018-03" db="EMBL/GenBank/DDBJ databases">
        <title>Genomic Encyclopedia of Archaeal and Bacterial Type Strains, Phase II (KMG-II): from individual species to whole genera.</title>
        <authorList>
            <person name="Goeker M."/>
        </authorList>
    </citation>
    <scope>NUCLEOTIDE SEQUENCE [LARGE SCALE GENOMIC DNA]</scope>
    <source>
        <strain evidence="4 5">DSM 17586</strain>
    </source>
</reference>
<dbReference type="RefSeq" id="WP_106590595.1">
    <property type="nucleotide sequence ID" value="NZ_PYGI01000003.1"/>
</dbReference>